<keyword evidence="1" id="KW-0732">Signal</keyword>
<dbReference type="RefSeq" id="WP_146787332.1">
    <property type="nucleotide sequence ID" value="NZ_BAABIO010000001.1"/>
</dbReference>
<keyword evidence="3" id="KW-1185">Reference proteome</keyword>
<evidence type="ECO:0000313" key="2">
    <source>
        <dbReference type="EMBL" id="QEC56494.1"/>
    </source>
</evidence>
<feature type="chain" id="PRO_5023084271" description="Lipoprotein" evidence="1">
    <location>
        <begin position="21"/>
        <end position="197"/>
    </location>
</feature>
<dbReference type="PROSITE" id="PS51257">
    <property type="entry name" value="PROKAR_LIPOPROTEIN"/>
    <property type="match status" value="1"/>
</dbReference>
<feature type="signal peptide" evidence="1">
    <location>
        <begin position="1"/>
        <end position="20"/>
    </location>
</feature>
<gene>
    <name evidence="2" type="ORF">FSB75_11505</name>
</gene>
<dbReference type="KEGG" id="fgg:FSB75_11505"/>
<organism evidence="2 3">
    <name type="scientific">Flavisolibacter ginsenosidimutans</name>
    <dbReference type="NCBI Taxonomy" id="661481"/>
    <lineage>
        <taxon>Bacteria</taxon>
        <taxon>Pseudomonadati</taxon>
        <taxon>Bacteroidota</taxon>
        <taxon>Chitinophagia</taxon>
        <taxon>Chitinophagales</taxon>
        <taxon>Chitinophagaceae</taxon>
        <taxon>Flavisolibacter</taxon>
    </lineage>
</organism>
<accession>A0A5B8UIJ3</accession>
<dbReference type="Proteomes" id="UP000321204">
    <property type="component" value="Chromosome"/>
</dbReference>
<evidence type="ECO:0008006" key="4">
    <source>
        <dbReference type="Google" id="ProtNLM"/>
    </source>
</evidence>
<name>A0A5B8UIJ3_9BACT</name>
<reference evidence="2 3" key="1">
    <citation type="journal article" date="2015" name="Int. J. Syst. Evol. Microbiol.">
        <title>Flavisolibacter ginsenosidimutans sp. nov., with ginsenoside-converting activity isolated from soil used for cultivating ginseng.</title>
        <authorList>
            <person name="Zhao Y."/>
            <person name="Liu Q."/>
            <person name="Kang M.S."/>
            <person name="Jin F."/>
            <person name="Yu H."/>
            <person name="Im W.T."/>
        </authorList>
    </citation>
    <scope>NUCLEOTIDE SEQUENCE [LARGE SCALE GENOMIC DNA]</scope>
    <source>
        <strain evidence="2 3">Gsoil 636</strain>
    </source>
</reference>
<proteinExistence type="predicted"/>
<dbReference type="EMBL" id="CP042433">
    <property type="protein sequence ID" value="QEC56494.1"/>
    <property type="molecule type" value="Genomic_DNA"/>
</dbReference>
<evidence type="ECO:0000256" key="1">
    <source>
        <dbReference type="SAM" id="SignalP"/>
    </source>
</evidence>
<sequence length="197" mass="21669">MKIIFQWVVLALLFAGCATVPPGSVSLAGALQTEGTRMHELNLRLLNNLFAEKRRALENVLSDQYASSLIDHAFELSPNISKADFPDFLKAVTKKLITKRDSLVNVLETEKTRIADRLNEDYNAFTTVSISLKLMLASAVKVDQQRQAALDQAKTLTNNKVDFVAIENALDDFINSAGKVGADVSGFKTKIDGLLKK</sequence>
<evidence type="ECO:0000313" key="3">
    <source>
        <dbReference type="Proteomes" id="UP000321204"/>
    </source>
</evidence>
<protein>
    <recommendedName>
        <fullName evidence="4">Lipoprotein</fullName>
    </recommendedName>
</protein>
<dbReference type="AlphaFoldDB" id="A0A5B8UIJ3"/>